<reference evidence="2 3" key="1">
    <citation type="submission" date="2013-02" db="EMBL/GenBank/DDBJ databases">
        <title>Co-occurrence of anaerobic bacteria in colorectal carcinomas.</title>
        <authorList>
            <person name="Holt R.A."/>
            <person name="Warren R.L."/>
            <person name="Allen-Vercoe E."/>
            <person name="Pleasance S."/>
            <person name="Freeman D.J."/>
            <person name="Watson P."/>
            <person name="Moore R."/>
            <person name="Cochrane K."/>
        </authorList>
    </citation>
    <scope>NUCLEOTIDE SEQUENCE [LARGE SCALE GENOMIC DNA]</scope>
    <source>
        <strain evidence="2 3">CC57C</strain>
    </source>
</reference>
<dbReference type="AlphaFoldDB" id="M3IJN2"/>
<dbReference type="Proteomes" id="UP000011782">
    <property type="component" value="Unassembled WGS sequence"/>
</dbReference>
<keyword evidence="1" id="KW-0472">Membrane</keyword>
<evidence type="ECO:0000313" key="3">
    <source>
        <dbReference type="Proteomes" id="UP000011782"/>
    </source>
</evidence>
<feature type="transmembrane region" description="Helical" evidence="1">
    <location>
        <begin position="63"/>
        <end position="81"/>
    </location>
</feature>
<evidence type="ECO:0008006" key="4">
    <source>
        <dbReference type="Google" id="ProtNLM"/>
    </source>
</evidence>
<feature type="transmembrane region" description="Helical" evidence="1">
    <location>
        <begin position="93"/>
        <end position="115"/>
    </location>
</feature>
<gene>
    <name evidence="2" type="ORF">H740_07279</name>
</gene>
<dbReference type="PATRIC" id="fig|1073353.3.peg.1565"/>
<dbReference type="RefSeq" id="WP_002952763.1">
    <property type="nucleotide sequence ID" value="NZ_AOTD01000186.1"/>
</dbReference>
<feature type="transmembrane region" description="Helical" evidence="1">
    <location>
        <begin position="32"/>
        <end position="51"/>
    </location>
</feature>
<feature type="transmembrane region" description="Helical" evidence="1">
    <location>
        <begin position="6"/>
        <end position="25"/>
    </location>
</feature>
<name>M3IJN2_9BACT</name>
<dbReference type="STRING" id="1073353.H740_07279"/>
<organism evidence="2 3">
    <name type="scientific">Campylobacter showae CC57C</name>
    <dbReference type="NCBI Taxonomy" id="1073353"/>
    <lineage>
        <taxon>Bacteria</taxon>
        <taxon>Pseudomonadati</taxon>
        <taxon>Campylobacterota</taxon>
        <taxon>Epsilonproteobacteria</taxon>
        <taxon>Campylobacterales</taxon>
        <taxon>Campylobacteraceae</taxon>
        <taxon>Campylobacter</taxon>
    </lineage>
</organism>
<evidence type="ECO:0000313" key="2">
    <source>
        <dbReference type="EMBL" id="EMG30286.1"/>
    </source>
</evidence>
<evidence type="ECO:0000256" key="1">
    <source>
        <dbReference type="SAM" id="Phobius"/>
    </source>
</evidence>
<comment type="caution">
    <text evidence="2">The sequence shown here is derived from an EMBL/GenBank/DDBJ whole genome shotgun (WGS) entry which is preliminary data.</text>
</comment>
<protein>
    <recommendedName>
        <fullName evidence="4">DUF1294 domain-containing protein</fullName>
    </recommendedName>
</protein>
<keyword evidence="1" id="KW-1133">Transmembrane helix</keyword>
<dbReference type="EMBL" id="AOTD01000186">
    <property type="protein sequence ID" value="EMG30286.1"/>
    <property type="molecule type" value="Genomic_DNA"/>
</dbReference>
<keyword evidence="1" id="KW-0812">Transmembrane</keyword>
<proteinExistence type="predicted"/>
<accession>M3IJN2</accession>
<dbReference type="OrthoDB" id="5355368at2"/>
<sequence length="125" mass="13999">MCCFATRVFLLISATILSFVLHGFFPQIPVVAFYFLLANLISLTIFSLFFAGKLPSFVKPAAVHYFSFIGGFAAGLAVTLFKREKAETKFVRTELFIFAFWLVLACFLVLNFSWVSANLAQIFSA</sequence>